<sequence>MMLKFRLFANFREKAGKKEIALDVNGDTVMDAVRALIEAYPGLEPLMLQEGKIKPYVNVLVNGRRAEPSDRVKDGDELAIFPPVSGG</sequence>
<dbReference type="RefSeq" id="WP_014405476.1">
    <property type="nucleotide sequence ID" value="NC_017034.1"/>
</dbReference>
<dbReference type="OrthoDB" id="98357at2157"/>
<dbReference type="PANTHER" id="PTHR38031">
    <property type="entry name" value="SULFUR CARRIER PROTEIN SLR0821-RELATED"/>
    <property type="match status" value="1"/>
</dbReference>
<dbReference type="Pfam" id="PF02597">
    <property type="entry name" value="ThiS"/>
    <property type="match status" value="1"/>
</dbReference>
<dbReference type="KEGG" id="mez:Mtc_0878"/>
<proteinExistence type="predicted"/>
<accession>H8IAG4</accession>
<dbReference type="GeneID" id="11971002"/>
<dbReference type="InterPro" id="IPR003749">
    <property type="entry name" value="ThiS/MoaD-like"/>
</dbReference>
<dbReference type="STRING" id="1041930.Mtc_0878"/>
<dbReference type="Gene3D" id="3.10.20.30">
    <property type="match status" value="1"/>
</dbReference>
<protein>
    <submittedName>
        <fullName evidence="1">Molybdopterin synthase subunit MoaD</fullName>
    </submittedName>
</protein>
<dbReference type="InterPro" id="IPR016155">
    <property type="entry name" value="Mopterin_synth/thiamin_S_b"/>
</dbReference>
<gene>
    <name evidence="1" type="primary">moaD-1</name>
    <name evidence="1" type="ordered locus">Mtc_0878</name>
</gene>
<dbReference type="HOGENOM" id="CLU_114601_1_2_2"/>
<dbReference type="NCBIfam" id="NF041918">
    <property type="entry name" value="SAMP1"/>
    <property type="match status" value="1"/>
</dbReference>
<evidence type="ECO:0000313" key="1">
    <source>
        <dbReference type="EMBL" id="AFC99638.1"/>
    </source>
</evidence>
<dbReference type="NCBIfam" id="TIGR01687">
    <property type="entry name" value="moaD_arch"/>
    <property type="match status" value="1"/>
</dbReference>
<dbReference type="InterPro" id="IPR054834">
    <property type="entry name" value="SAMP1_3"/>
</dbReference>
<dbReference type="SUPFAM" id="SSF54285">
    <property type="entry name" value="MoaD/ThiS"/>
    <property type="match status" value="1"/>
</dbReference>
<dbReference type="PANTHER" id="PTHR38031:SF1">
    <property type="entry name" value="SULFUR CARRIER PROTEIN CYSO"/>
    <property type="match status" value="1"/>
</dbReference>
<organism evidence="1 2">
    <name type="scientific">Methanocella conradii (strain DSM 24694 / JCM 17849 / CGMCC 1.5162 / HZ254)</name>
    <dbReference type="NCBI Taxonomy" id="1041930"/>
    <lineage>
        <taxon>Archaea</taxon>
        <taxon>Methanobacteriati</taxon>
        <taxon>Methanobacteriota</taxon>
        <taxon>Stenosarchaea group</taxon>
        <taxon>Methanomicrobia</taxon>
        <taxon>Methanocellales</taxon>
        <taxon>Methanocellaceae</taxon>
        <taxon>Methanocella</taxon>
    </lineage>
</organism>
<dbReference type="InterPro" id="IPR012675">
    <property type="entry name" value="Beta-grasp_dom_sf"/>
</dbReference>
<dbReference type="eggNOG" id="arCOG00536">
    <property type="taxonomic scope" value="Archaea"/>
</dbReference>
<name>H8IAG4_METCZ</name>
<dbReference type="EMBL" id="CP003243">
    <property type="protein sequence ID" value="AFC99638.1"/>
    <property type="molecule type" value="Genomic_DNA"/>
</dbReference>
<dbReference type="AlphaFoldDB" id="H8IAG4"/>
<dbReference type="Proteomes" id="UP000005233">
    <property type="component" value="Chromosome"/>
</dbReference>
<evidence type="ECO:0000313" key="2">
    <source>
        <dbReference type="Proteomes" id="UP000005233"/>
    </source>
</evidence>
<dbReference type="InterPro" id="IPR010038">
    <property type="entry name" value="MoaD_arc-typ"/>
</dbReference>
<keyword evidence="2" id="KW-1185">Reference proteome</keyword>
<reference evidence="1 2" key="1">
    <citation type="journal article" date="2012" name="J. Bacteriol.">
        <title>Complete genome sequence of a thermophilic methanogen, Methanocella conradii HZ254, isolated from Chinese rice field soil.</title>
        <authorList>
            <person name="Lu Z."/>
            <person name="Lu Y."/>
        </authorList>
    </citation>
    <scope>NUCLEOTIDE SEQUENCE [LARGE SCALE GENOMIC DNA]</scope>
    <source>
        <strain evidence="2">DSM 24694 / JCM 17849 / CGMCC 1.5162 / HZ254</strain>
    </source>
</reference>
<dbReference type="InterPro" id="IPR052045">
    <property type="entry name" value="Sulfur_Carrier/Prot_Modifier"/>
</dbReference>